<dbReference type="Pfam" id="PF00092">
    <property type="entry name" value="VWA"/>
    <property type="match status" value="1"/>
</dbReference>
<evidence type="ECO:0000259" key="2">
    <source>
        <dbReference type="PROSITE" id="PS50234"/>
    </source>
</evidence>
<dbReference type="SUPFAM" id="SSF53300">
    <property type="entry name" value="vWA-like"/>
    <property type="match status" value="1"/>
</dbReference>
<dbReference type="SMART" id="SM00327">
    <property type="entry name" value="VWA"/>
    <property type="match status" value="1"/>
</dbReference>
<name>A0AAD9NRZ3_RIDPI</name>
<feature type="chain" id="PRO_5042218241" description="VWFA domain-containing protein" evidence="1">
    <location>
        <begin position="24"/>
        <end position="754"/>
    </location>
</feature>
<comment type="caution">
    <text evidence="3">The sequence shown here is derived from an EMBL/GenBank/DDBJ whole genome shotgun (WGS) entry which is preliminary data.</text>
</comment>
<dbReference type="PANTHER" id="PTHR10579">
    <property type="entry name" value="CALCIUM-ACTIVATED CHLORIDE CHANNEL REGULATOR"/>
    <property type="match status" value="1"/>
</dbReference>
<keyword evidence="1" id="KW-0732">Signal</keyword>
<dbReference type="EMBL" id="JAODUO010000436">
    <property type="protein sequence ID" value="KAK2180607.1"/>
    <property type="molecule type" value="Genomic_DNA"/>
</dbReference>
<dbReference type="PROSITE" id="PS50234">
    <property type="entry name" value="VWFA"/>
    <property type="match status" value="1"/>
</dbReference>
<reference evidence="3" key="1">
    <citation type="journal article" date="2023" name="Mol. Biol. Evol.">
        <title>Third-Generation Sequencing Reveals the Adaptive Role of the Epigenome in Three Deep-Sea Polychaetes.</title>
        <authorList>
            <person name="Perez M."/>
            <person name="Aroh O."/>
            <person name="Sun Y."/>
            <person name="Lan Y."/>
            <person name="Juniper S.K."/>
            <person name="Young C.R."/>
            <person name="Angers B."/>
            <person name="Qian P.Y."/>
        </authorList>
    </citation>
    <scope>NUCLEOTIDE SEQUENCE</scope>
    <source>
        <strain evidence="3">R07B-5</strain>
    </source>
</reference>
<evidence type="ECO:0000256" key="1">
    <source>
        <dbReference type="SAM" id="SignalP"/>
    </source>
</evidence>
<gene>
    <name evidence="3" type="ORF">NP493_436g02010</name>
</gene>
<organism evidence="3 4">
    <name type="scientific">Ridgeia piscesae</name>
    <name type="common">Tubeworm</name>
    <dbReference type="NCBI Taxonomy" id="27915"/>
    <lineage>
        <taxon>Eukaryota</taxon>
        <taxon>Metazoa</taxon>
        <taxon>Spiralia</taxon>
        <taxon>Lophotrochozoa</taxon>
        <taxon>Annelida</taxon>
        <taxon>Polychaeta</taxon>
        <taxon>Sedentaria</taxon>
        <taxon>Canalipalpata</taxon>
        <taxon>Sabellida</taxon>
        <taxon>Siboglinidae</taxon>
        <taxon>Ridgeia</taxon>
    </lineage>
</organism>
<accession>A0AAD9NRZ3</accession>
<feature type="signal peptide" evidence="1">
    <location>
        <begin position="1"/>
        <end position="23"/>
    </location>
</feature>
<dbReference type="AlphaFoldDB" id="A0AAD9NRZ3"/>
<protein>
    <recommendedName>
        <fullName evidence="2">VWFA domain-containing protein</fullName>
    </recommendedName>
</protein>
<dbReference type="Proteomes" id="UP001209878">
    <property type="component" value="Unassembled WGS sequence"/>
</dbReference>
<dbReference type="PANTHER" id="PTHR10579:SF177">
    <property type="entry name" value="CALCIUM-ACTIVATED CHLORIDE CHANNEL REGULATOR 4-LIKE PROTEIN"/>
    <property type="match status" value="1"/>
</dbReference>
<dbReference type="CDD" id="cd00198">
    <property type="entry name" value="vWFA"/>
    <property type="match status" value="1"/>
</dbReference>
<proteinExistence type="predicted"/>
<dbReference type="InterPro" id="IPR002035">
    <property type="entry name" value="VWF_A"/>
</dbReference>
<dbReference type="InterPro" id="IPR013642">
    <property type="entry name" value="CLCA_N"/>
</dbReference>
<dbReference type="Gene3D" id="3.40.50.410">
    <property type="entry name" value="von Willebrand factor, type A domain"/>
    <property type="match status" value="1"/>
</dbReference>
<dbReference type="InterPro" id="IPR036465">
    <property type="entry name" value="vWFA_dom_sf"/>
</dbReference>
<evidence type="ECO:0000313" key="4">
    <source>
        <dbReference type="Proteomes" id="UP001209878"/>
    </source>
</evidence>
<dbReference type="InterPro" id="IPR051266">
    <property type="entry name" value="CLCR"/>
</dbReference>
<feature type="domain" description="VWFA" evidence="2">
    <location>
        <begin position="321"/>
        <end position="500"/>
    </location>
</feature>
<dbReference type="Pfam" id="PF08434">
    <property type="entry name" value="CLCA"/>
    <property type="match status" value="1"/>
</dbReference>
<keyword evidence="4" id="KW-1185">Reference proteome</keyword>
<evidence type="ECO:0000313" key="3">
    <source>
        <dbReference type="EMBL" id="KAK2180607.1"/>
    </source>
</evidence>
<sequence>MSRVAIAVVTFVVFMSVVDQSLAVSTRANIRLVNNGYEDILIAIAETVPVSESGTILRRLKSYFTDASDDLFKATKNRVYFRKITILVPKGWTNRDNYDAATSETFNSANIVVDGLEVDSPMTKTSGECGQPGDFMQIPVGYMLTEKTVDFTREFGSPGRTIVHEWGHLRWGLRDEYPVDGYPQFYRDSDGKWAAVRCGKFMNGRLIGPRGEKCLINRNTIQPPSNCHFEADTFDAGVEASIMSYHNVPGVWTFCDNDRNSPGTLHNDEAPSIHNQLCKGRSAWEVMRDHEDFKDGNSPVIESSRKTNTTFRIVQAATNTRIVLVLDVSGSMNEVLTSGVTKLARMRQTATDFLLKAVPTGYSIGLVIFNDIVSISANLTEITSQSDREQLVGKLPTRASNGTAIGAGLNKGIEVLEATGTSMGGGTLVLVSDGKETKSPNIVDVTPILIQKGVIVHTAVFRNSTGSELLIKLAAATKGTAFDESGLMDSTGLWDAFRKTETEGPRDASIELLHEAQKVNARSVLRKHVSVDSSVGRDTEFVFSYTGRSFPLLVVVTSPNGRNYSSHQTNDATKQMTISPNTTNEPGRWTVVVRNPTSSAVSTLLLVTSKAESDVRHPITIDASLSHQILDYDASSTFKVIVKTEVKRGYDGVVGAKVEVQAGSMPWKQMKDDGIGIDAVKGDGFYTTILFNLPRDGKFPVRVRATADQGTSRVLQEEEHARSVFLQRPVEMPLVRRTRMSRPSSARPPRGSSW</sequence>